<organism evidence="2 3">
    <name type="scientific">Candidatus Nitronauta litoralis</name>
    <dbReference type="NCBI Taxonomy" id="2705533"/>
    <lineage>
        <taxon>Bacteria</taxon>
        <taxon>Pseudomonadati</taxon>
        <taxon>Nitrospinota/Tectimicrobiota group</taxon>
        <taxon>Nitrospinota</taxon>
        <taxon>Nitrospinia</taxon>
        <taxon>Nitrospinales</taxon>
        <taxon>Nitrospinaceae</taxon>
        <taxon>Candidatus Nitronauta</taxon>
    </lineage>
</organism>
<dbReference type="Gene3D" id="2.40.10.220">
    <property type="entry name" value="predicted glycosyltransferase like domains"/>
    <property type="match status" value="1"/>
</dbReference>
<name>A0A7T0BXY5_9BACT</name>
<dbReference type="AlphaFoldDB" id="A0A7T0BXY5"/>
<evidence type="ECO:0000313" key="2">
    <source>
        <dbReference type="EMBL" id="QPJ62968.1"/>
    </source>
</evidence>
<reference evidence="2 3" key="1">
    <citation type="submission" date="2020-02" db="EMBL/GenBank/DDBJ databases">
        <title>Genomic and physiological characterization of two novel Nitrospinaceae genera.</title>
        <authorList>
            <person name="Mueller A.J."/>
            <person name="Jung M.-Y."/>
            <person name="Strachan C.R."/>
            <person name="Herbold C.W."/>
            <person name="Kirkegaard R.H."/>
            <person name="Daims H."/>
        </authorList>
    </citation>
    <scope>NUCLEOTIDE SEQUENCE [LARGE SCALE GENOMIC DNA]</scope>
    <source>
        <strain evidence="2">EB</strain>
    </source>
</reference>
<dbReference type="EMBL" id="CP048685">
    <property type="protein sequence ID" value="QPJ62968.1"/>
    <property type="molecule type" value="Genomic_DNA"/>
</dbReference>
<dbReference type="Proteomes" id="UP000594688">
    <property type="component" value="Chromosome"/>
</dbReference>
<feature type="domain" description="PilZ" evidence="1">
    <location>
        <begin position="23"/>
        <end position="116"/>
    </location>
</feature>
<accession>A0A7T0BXY5</accession>
<sequence length="125" mass="14425">MFWKKKAEEGEGLKHIKVPPDSRQAYRISPSELDPIVVNSGKDSYDVADISSGGLSLISDKLKVEDELDITFTLPVSEDKIEARIKVLRVGRKNIRHCQFLGLQQKMEDKIHKYVLERQKEELRF</sequence>
<gene>
    <name evidence="2" type="ORF">G3M70_14225</name>
</gene>
<protein>
    <submittedName>
        <fullName evidence="2">PilZ domain-containing protein</fullName>
    </submittedName>
</protein>
<proteinExistence type="predicted"/>
<dbReference type="KEGG" id="nli:G3M70_14225"/>
<dbReference type="InterPro" id="IPR009875">
    <property type="entry name" value="PilZ_domain"/>
</dbReference>
<evidence type="ECO:0000259" key="1">
    <source>
        <dbReference type="Pfam" id="PF07238"/>
    </source>
</evidence>
<evidence type="ECO:0000313" key="3">
    <source>
        <dbReference type="Proteomes" id="UP000594688"/>
    </source>
</evidence>
<dbReference type="Pfam" id="PF07238">
    <property type="entry name" value="PilZ"/>
    <property type="match status" value="1"/>
</dbReference>
<dbReference type="GO" id="GO:0035438">
    <property type="term" value="F:cyclic-di-GMP binding"/>
    <property type="evidence" value="ECO:0007669"/>
    <property type="project" value="InterPro"/>
</dbReference>